<accession>Q1IF71</accession>
<feature type="region of interest" description="Disordered" evidence="1">
    <location>
        <begin position="19"/>
        <end position="56"/>
    </location>
</feature>
<evidence type="ECO:0000256" key="1">
    <source>
        <dbReference type="SAM" id="MobiDB-lite"/>
    </source>
</evidence>
<sequence>MGLGRAFSLLELLCCLKEAPPQGNSHKTKGGSREQGENPGHKKPGQTEACPHTAAMEGRPNFLSFGVLTPRSPHVATE</sequence>
<organism evidence="2 3">
    <name type="scientific">Pseudomonas entomophila (strain L48)</name>
    <dbReference type="NCBI Taxonomy" id="384676"/>
    <lineage>
        <taxon>Bacteria</taxon>
        <taxon>Pseudomonadati</taxon>
        <taxon>Pseudomonadota</taxon>
        <taxon>Gammaproteobacteria</taxon>
        <taxon>Pseudomonadales</taxon>
        <taxon>Pseudomonadaceae</taxon>
        <taxon>Pseudomonas</taxon>
    </lineage>
</organism>
<name>Q1IF71_PSEE4</name>
<proteinExistence type="predicted"/>
<gene>
    <name evidence="2" type="ordered locus">PSEEN0765</name>
</gene>
<dbReference type="STRING" id="384676.PSEEN0765"/>
<dbReference type="AlphaFoldDB" id="Q1IF71"/>
<evidence type="ECO:0000313" key="2">
    <source>
        <dbReference type="EMBL" id="CAK13683.1"/>
    </source>
</evidence>
<reference evidence="2 3" key="1">
    <citation type="journal article" date="2006" name="Nat. Biotechnol.">
        <title>Complete genome sequence of the entomopathogenic and metabolically versatile soil bacterium Pseudomonas entomophila.</title>
        <authorList>
            <person name="Vodovar N."/>
            <person name="Vallenet D."/>
            <person name="Cruveiller S."/>
            <person name="Rouy Z."/>
            <person name="Barbe V."/>
            <person name="Acosta C."/>
            <person name="Cattolico L."/>
            <person name="Jubin C."/>
            <person name="Lajus A."/>
            <person name="Segurens B."/>
            <person name="Vacherie B."/>
            <person name="Wincker P."/>
            <person name="Weissenbach J."/>
            <person name="Lemaitre B."/>
            <person name="Medigue C."/>
            <person name="Boccard F."/>
        </authorList>
    </citation>
    <scope>NUCLEOTIDE SEQUENCE [LARGE SCALE GENOMIC DNA]</scope>
    <source>
        <strain evidence="2 3">L48</strain>
    </source>
</reference>
<dbReference type="HOGENOM" id="CLU_2619310_0_0_6"/>
<dbReference type="EMBL" id="CT573326">
    <property type="protein sequence ID" value="CAK13683.1"/>
    <property type="molecule type" value="Genomic_DNA"/>
</dbReference>
<feature type="compositionally biased region" description="Basic and acidic residues" evidence="1">
    <location>
        <begin position="31"/>
        <end position="40"/>
    </location>
</feature>
<dbReference type="KEGG" id="pen:PSEEN0765"/>
<dbReference type="Proteomes" id="UP000000658">
    <property type="component" value="Chromosome"/>
</dbReference>
<evidence type="ECO:0000313" key="3">
    <source>
        <dbReference type="Proteomes" id="UP000000658"/>
    </source>
</evidence>
<protein>
    <submittedName>
        <fullName evidence="2">Uncharacterized protein</fullName>
    </submittedName>
</protein>